<protein>
    <recommendedName>
        <fullName evidence="4">Chitin-binding type-1 domain-containing protein</fullName>
    </recommendedName>
</protein>
<evidence type="ECO:0000313" key="6">
    <source>
        <dbReference type="Proteomes" id="UP000663834"/>
    </source>
</evidence>
<dbReference type="InterPro" id="IPR036908">
    <property type="entry name" value="RlpA-like_sf"/>
</dbReference>
<dbReference type="Gene3D" id="2.40.40.10">
    <property type="entry name" value="RlpA-like domain"/>
    <property type="match status" value="1"/>
</dbReference>
<dbReference type="Proteomes" id="UP000663834">
    <property type="component" value="Unassembled WGS sequence"/>
</dbReference>
<dbReference type="InterPro" id="IPR018371">
    <property type="entry name" value="Chitin-binding_1_CS"/>
</dbReference>
<feature type="disulfide bond" evidence="2">
    <location>
        <begin position="142"/>
        <end position="156"/>
    </location>
</feature>
<sequence length="325" mass="33301">MLAICYASLLVISLVKSVAGNCLISGYCGAGQCCSGFGTCAGNCLISGYCGAGQCCSGFGTCGTGAQYCGGGGSLYGGWSGSQYVAKDCRLQGCQTGFCCSTNGLCGQSSGYCGGGVAPVVVVAPAPVQYSCRVTGCPGGSCCSQQGYCGTGATYCAAVSYSNCATTSCGVGLCCTRLGYCDRVGAQCAYKKSSGQSQPILLEGEFKGQATYYNETKVGTEYSTCGIGRGQSLDENDQKIYSAALNQAQFDPYTVQGIPSSNPICQRKALVKGAKGEIVVRFIDRCTDCKANDIALGKEAFIAVAGKLGIGETSVEWYFMPNKAI</sequence>
<dbReference type="OrthoDB" id="10023078at2759"/>
<feature type="disulfide bond" evidence="2">
    <location>
        <begin position="55"/>
        <end position="69"/>
    </location>
</feature>
<evidence type="ECO:0000256" key="2">
    <source>
        <dbReference type="PROSITE-ProRule" id="PRU00261"/>
    </source>
</evidence>
<feature type="signal peptide" evidence="3">
    <location>
        <begin position="1"/>
        <end position="20"/>
    </location>
</feature>
<feature type="chain" id="PRO_5032685448" description="Chitin-binding type-1 domain-containing protein" evidence="3">
    <location>
        <begin position="21"/>
        <end position="325"/>
    </location>
</feature>
<dbReference type="InterPro" id="IPR036861">
    <property type="entry name" value="Endochitinase-like_sf"/>
</dbReference>
<evidence type="ECO:0000313" key="5">
    <source>
        <dbReference type="EMBL" id="CAF1648290.1"/>
    </source>
</evidence>
<dbReference type="AlphaFoldDB" id="A0A816ED94"/>
<organism evidence="5 6">
    <name type="scientific">Rotaria magnacalcarata</name>
    <dbReference type="NCBI Taxonomy" id="392030"/>
    <lineage>
        <taxon>Eukaryota</taxon>
        <taxon>Metazoa</taxon>
        <taxon>Spiralia</taxon>
        <taxon>Gnathifera</taxon>
        <taxon>Rotifera</taxon>
        <taxon>Eurotatoria</taxon>
        <taxon>Bdelloidea</taxon>
        <taxon>Philodinida</taxon>
        <taxon>Philodinidae</taxon>
        <taxon>Rotaria</taxon>
    </lineage>
</organism>
<keyword evidence="3" id="KW-0732">Signal</keyword>
<keyword evidence="1 2" id="KW-0147">Chitin-binding</keyword>
<gene>
    <name evidence="5" type="ORF">KQP761_LOCUS29441</name>
</gene>
<accession>A0A816ED94</accession>
<feature type="domain" description="Chitin-binding type-1" evidence="4">
    <location>
        <begin position="25"/>
        <end position="101"/>
    </location>
</feature>
<dbReference type="PROSITE" id="PS00026">
    <property type="entry name" value="CHIT_BIND_I_1"/>
    <property type="match status" value="2"/>
</dbReference>
<comment type="caution">
    <text evidence="5">The sequence shown here is derived from an EMBL/GenBank/DDBJ whole genome shotgun (WGS) entry which is preliminary data.</text>
</comment>
<keyword evidence="2" id="KW-1015">Disulfide bond</keyword>
<dbReference type="SUPFAM" id="SSF57016">
    <property type="entry name" value="Plant lectins/antimicrobial peptides"/>
    <property type="match status" value="2"/>
</dbReference>
<evidence type="ECO:0000256" key="1">
    <source>
        <dbReference type="ARBA" id="ARBA00022669"/>
    </source>
</evidence>
<dbReference type="EMBL" id="CAJNOW010016183">
    <property type="protein sequence ID" value="CAF1648290.1"/>
    <property type="molecule type" value="Genomic_DNA"/>
</dbReference>
<name>A0A816ED94_9BILA</name>
<reference evidence="5" key="1">
    <citation type="submission" date="2021-02" db="EMBL/GenBank/DDBJ databases">
        <authorList>
            <person name="Nowell W R."/>
        </authorList>
    </citation>
    <scope>NUCLEOTIDE SEQUENCE</scope>
</reference>
<feature type="disulfide bond" evidence="2">
    <location>
        <begin position="137"/>
        <end position="149"/>
    </location>
</feature>
<comment type="caution">
    <text evidence="2">Lacks conserved residue(s) required for the propagation of feature annotation.</text>
</comment>
<dbReference type="SUPFAM" id="SSF50685">
    <property type="entry name" value="Barwin-like endoglucanases"/>
    <property type="match status" value="1"/>
</dbReference>
<dbReference type="InterPro" id="IPR001002">
    <property type="entry name" value="Chitin-bd_1"/>
</dbReference>
<dbReference type="Gene3D" id="3.30.60.10">
    <property type="entry name" value="Endochitinase-like"/>
    <property type="match status" value="1"/>
</dbReference>
<dbReference type="CDD" id="cd22191">
    <property type="entry name" value="DPBB_RlpA_EXP_N-like"/>
    <property type="match status" value="1"/>
</dbReference>
<feature type="domain" description="Chitin-binding type-1" evidence="4">
    <location>
        <begin position="110"/>
        <end position="171"/>
    </location>
</feature>
<proteinExistence type="predicted"/>
<evidence type="ECO:0000256" key="3">
    <source>
        <dbReference type="SAM" id="SignalP"/>
    </source>
</evidence>
<dbReference type="GO" id="GO:0008061">
    <property type="term" value="F:chitin binding"/>
    <property type="evidence" value="ECO:0007669"/>
    <property type="project" value="UniProtKB-UniRule"/>
</dbReference>
<dbReference type="SMART" id="SM00270">
    <property type="entry name" value="ChtBD1"/>
    <property type="match status" value="3"/>
</dbReference>
<evidence type="ECO:0000259" key="4">
    <source>
        <dbReference type="PROSITE" id="PS50941"/>
    </source>
</evidence>
<dbReference type="PROSITE" id="PS50941">
    <property type="entry name" value="CHIT_BIND_I_2"/>
    <property type="match status" value="2"/>
</dbReference>